<evidence type="ECO:0000313" key="2">
    <source>
        <dbReference type="Proteomes" id="UP001054837"/>
    </source>
</evidence>
<dbReference type="EMBL" id="BPLQ01011256">
    <property type="protein sequence ID" value="GIY57007.1"/>
    <property type="molecule type" value="Genomic_DNA"/>
</dbReference>
<gene>
    <name evidence="1" type="ORF">CDAR_301881</name>
</gene>
<sequence>MVCTGFIINRPTPLNVLASVSRPRYIDYVLLSYVYLFRDGSFHLWDASEKHLFSRQHASKNKKTLIQAVADKKTVSTADE</sequence>
<proteinExistence type="predicted"/>
<dbReference type="AlphaFoldDB" id="A0AAV4UGL5"/>
<reference evidence="1 2" key="1">
    <citation type="submission" date="2021-06" db="EMBL/GenBank/DDBJ databases">
        <title>Caerostris darwini draft genome.</title>
        <authorList>
            <person name="Kono N."/>
            <person name="Arakawa K."/>
        </authorList>
    </citation>
    <scope>NUCLEOTIDE SEQUENCE [LARGE SCALE GENOMIC DNA]</scope>
</reference>
<dbReference type="Proteomes" id="UP001054837">
    <property type="component" value="Unassembled WGS sequence"/>
</dbReference>
<protein>
    <submittedName>
        <fullName evidence="1">Uncharacterized protein</fullName>
    </submittedName>
</protein>
<comment type="caution">
    <text evidence="1">The sequence shown here is derived from an EMBL/GenBank/DDBJ whole genome shotgun (WGS) entry which is preliminary data.</text>
</comment>
<accession>A0AAV4UGL5</accession>
<keyword evidence="2" id="KW-1185">Reference proteome</keyword>
<evidence type="ECO:0000313" key="1">
    <source>
        <dbReference type="EMBL" id="GIY57007.1"/>
    </source>
</evidence>
<name>A0AAV4UGL5_9ARAC</name>
<organism evidence="1 2">
    <name type="scientific">Caerostris darwini</name>
    <dbReference type="NCBI Taxonomy" id="1538125"/>
    <lineage>
        <taxon>Eukaryota</taxon>
        <taxon>Metazoa</taxon>
        <taxon>Ecdysozoa</taxon>
        <taxon>Arthropoda</taxon>
        <taxon>Chelicerata</taxon>
        <taxon>Arachnida</taxon>
        <taxon>Araneae</taxon>
        <taxon>Araneomorphae</taxon>
        <taxon>Entelegynae</taxon>
        <taxon>Araneoidea</taxon>
        <taxon>Araneidae</taxon>
        <taxon>Caerostris</taxon>
    </lineage>
</organism>